<keyword evidence="3" id="KW-1185">Reference proteome</keyword>
<name>A0ABR4NB18_9FUNG</name>
<protein>
    <submittedName>
        <fullName evidence="2">Uncharacterized protein</fullName>
    </submittedName>
</protein>
<sequence>MTTDSELKVRHAPVHQRQPKRISSLRRGVESALWIGGGAALAYYLRMDQVLAERSSSNWFAVALLAIAGFGSVFLYLELYLPRKQGRRINYQEWEREVPRTIQLATVLGILATISCNAVLWPVFGAFSPLLLVVWFMATASAIGLVW</sequence>
<dbReference type="PANTHER" id="PTHR31134:SF1">
    <property type="entry name" value="TRANSMEMBRANE PROTEIN 128"/>
    <property type="match status" value="1"/>
</dbReference>
<evidence type="ECO:0000313" key="2">
    <source>
        <dbReference type="EMBL" id="KAL2916733.1"/>
    </source>
</evidence>
<feature type="transmembrane region" description="Helical" evidence="1">
    <location>
        <begin position="127"/>
        <end position="146"/>
    </location>
</feature>
<keyword evidence="1" id="KW-1133">Transmembrane helix</keyword>
<dbReference type="Proteomes" id="UP001527925">
    <property type="component" value="Unassembled WGS sequence"/>
</dbReference>
<gene>
    <name evidence="2" type="ORF">HK105_203851</name>
</gene>
<dbReference type="PANTHER" id="PTHR31134">
    <property type="entry name" value="TRANSMEMBRANE PROTEIN 128"/>
    <property type="match status" value="1"/>
</dbReference>
<dbReference type="EMBL" id="JADGIZ020000015">
    <property type="protein sequence ID" value="KAL2916733.1"/>
    <property type="molecule type" value="Genomic_DNA"/>
</dbReference>
<feature type="transmembrane region" description="Helical" evidence="1">
    <location>
        <begin position="59"/>
        <end position="81"/>
    </location>
</feature>
<keyword evidence="1" id="KW-0472">Membrane</keyword>
<dbReference type="Pfam" id="PF20479">
    <property type="entry name" value="TMEM128"/>
    <property type="match status" value="1"/>
</dbReference>
<organism evidence="2 3">
    <name type="scientific">Polyrhizophydium stewartii</name>
    <dbReference type="NCBI Taxonomy" id="2732419"/>
    <lineage>
        <taxon>Eukaryota</taxon>
        <taxon>Fungi</taxon>
        <taxon>Fungi incertae sedis</taxon>
        <taxon>Chytridiomycota</taxon>
        <taxon>Chytridiomycota incertae sedis</taxon>
        <taxon>Chytridiomycetes</taxon>
        <taxon>Rhizophydiales</taxon>
        <taxon>Rhizophydiales incertae sedis</taxon>
        <taxon>Polyrhizophydium</taxon>
    </lineage>
</organism>
<reference evidence="2 3" key="1">
    <citation type="submission" date="2023-09" db="EMBL/GenBank/DDBJ databases">
        <title>Pangenome analysis of Batrachochytrium dendrobatidis and related Chytrids.</title>
        <authorList>
            <person name="Yacoub M.N."/>
            <person name="Stajich J.E."/>
            <person name="James T.Y."/>
        </authorList>
    </citation>
    <scope>NUCLEOTIDE SEQUENCE [LARGE SCALE GENOMIC DNA]</scope>
    <source>
        <strain evidence="2 3">JEL0888</strain>
    </source>
</reference>
<evidence type="ECO:0000313" key="3">
    <source>
        <dbReference type="Proteomes" id="UP001527925"/>
    </source>
</evidence>
<comment type="caution">
    <text evidence="2">The sequence shown here is derived from an EMBL/GenBank/DDBJ whole genome shotgun (WGS) entry which is preliminary data.</text>
</comment>
<evidence type="ECO:0000256" key="1">
    <source>
        <dbReference type="SAM" id="Phobius"/>
    </source>
</evidence>
<keyword evidence="1" id="KW-0812">Transmembrane</keyword>
<feature type="transmembrane region" description="Helical" evidence="1">
    <location>
        <begin position="28"/>
        <end position="47"/>
    </location>
</feature>
<dbReference type="InterPro" id="IPR033579">
    <property type="entry name" value="TMEM128"/>
</dbReference>
<feature type="transmembrane region" description="Helical" evidence="1">
    <location>
        <begin position="102"/>
        <end position="121"/>
    </location>
</feature>
<proteinExistence type="predicted"/>
<accession>A0ABR4NB18</accession>